<keyword evidence="5" id="KW-0325">Glycoprotein</keyword>
<feature type="signal peptide" evidence="6">
    <location>
        <begin position="1"/>
        <end position="20"/>
    </location>
</feature>
<reference evidence="8" key="1">
    <citation type="journal article" date="2017" name="bioRxiv">
        <title>Comparative analysis of the genomes of Stylophora pistillata and Acropora digitifera provides evidence for extensive differences between species of corals.</title>
        <authorList>
            <person name="Voolstra C.R."/>
            <person name="Li Y."/>
            <person name="Liew Y.J."/>
            <person name="Baumgarten S."/>
            <person name="Zoccola D."/>
            <person name="Flot J.-F."/>
            <person name="Tambutte S."/>
            <person name="Allemand D."/>
            <person name="Aranda M."/>
        </authorList>
    </citation>
    <scope>NUCLEOTIDE SEQUENCE [LARGE SCALE GENOMIC DNA]</scope>
</reference>
<dbReference type="GO" id="GO:0006508">
    <property type="term" value="P:proteolysis"/>
    <property type="evidence" value="ECO:0007669"/>
    <property type="project" value="UniProtKB-KW"/>
</dbReference>
<dbReference type="InterPro" id="IPR042269">
    <property type="entry name" value="Ser_carbopepase_S28_SKS"/>
</dbReference>
<dbReference type="SUPFAM" id="SSF53474">
    <property type="entry name" value="alpha/beta-Hydrolases"/>
    <property type="match status" value="1"/>
</dbReference>
<dbReference type="Gene3D" id="3.40.50.1820">
    <property type="entry name" value="alpha/beta hydrolase"/>
    <property type="match status" value="1"/>
</dbReference>
<keyword evidence="2 7" id="KW-0645">Protease</keyword>
<comment type="similarity">
    <text evidence="1">Belongs to the peptidase S28 family.</text>
</comment>
<evidence type="ECO:0000313" key="7">
    <source>
        <dbReference type="EMBL" id="PFX21167.1"/>
    </source>
</evidence>
<dbReference type="OrthoDB" id="1735038at2759"/>
<proteinExistence type="inferred from homology"/>
<feature type="chain" id="PRO_5012044134" evidence="6">
    <location>
        <begin position="21"/>
        <end position="498"/>
    </location>
</feature>
<gene>
    <name evidence="7" type="primary">PRSS16</name>
    <name evidence="7" type="ORF">AWC38_SpisGene14345</name>
</gene>
<name>A0A2B4RXV5_STYPI</name>
<dbReference type="InterPro" id="IPR008758">
    <property type="entry name" value="Peptidase_S28"/>
</dbReference>
<dbReference type="Pfam" id="PF05577">
    <property type="entry name" value="Peptidase_S28"/>
    <property type="match status" value="1"/>
</dbReference>
<evidence type="ECO:0000256" key="4">
    <source>
        <dbReference type="ARBA" id="ARBA00022801"/>
    </source>
</evidence>
<organism evidence="7 8">
    <name type="scientific">Stylophora pistillata</name>
    <name type="common">Smooth cauliflower coral</name>
    <dbReference type="NCBI Taxonomy" id="50429"/>
    <lineage>
        <taxon>Eukaryota</taxon>
        <taxon>Metazoa</taxon>
        <taxon>Cnidaria</taxon>
        <taxon>Anthozoa</taxon>
        <taxon>Hexacorallia</taxon>
        <taxon>Scleractinia</taxon>
        <taxon>Astrocoeniina</taxon>
        <taxon>Pocilloporidae</taxon>
        <taxon>Stylophora</taxon>
    </lineage>
</organism>
<keyword evidence="4" id="KW-0378">Hydrolase</keyword>
<dbReference type="GO" id="GO:0005764">
    <property type="term" value="C:lysosome"/>
    <property type="evidence" value="ECO:0007669"/>
    <property type="project" value="TreeGrafter"/>
</dbReference>
<evidence type="ECO:0000256" key="6">
    <source>
        <dbReference type="SAM" id="SignalP"/>
    </source>
</evidence>
<comment type="caution">
    <text evidence="7">The sequence shown here is derived from an EMBL/GenBank/DDBJ whole genome shotgun (WGS) entry which is preliminary data.</text>
</comment>
<dbReference type="PANTHER" id="PTHR11010">
    <property type="entry name" value="PROTEASE S28 PRO-X CARBOXYPEPTIDASE-RELATED"/>
    <property type="match status" value="1"/>
</dbReference>
<dbReference type="Gene3D" id="1.20.120.980">
    <property type="entry name" value="Serine carboxypeptidase S28, SKS domain"/>
    <property type="match status" value="1"/>
</dbReference>
<dbReference type="GO" id="GO:0005768">
    <property type="term" value="C:endosome"/>
    <property type="evidence" value="ECO:0007669"/>
    <property type="project" value="TreeGrafter"/>
</dbReference>
<dbReference type="AlphaFoldDB" id="A0A2B4RXV5"/>
<protein>
    <submittedName>
        <fullName evidence="7">Thymus-specific serine protease</fullName>
    </submittedName>
</protein>
<dbReference type="Proteomes" id="UP000225706">
    <property type="component" value="Unassembled WGS sequence"/>
</dbReference>
<evidence type="ECO:0000256" key="3">
    <source>
        <dbReference type="ARBA" id="ARBA00022729"/>
    </source>
</evidence>
<dbReference type="PANTHER" id="PTHR11010:SF11">
    <property type="entry name" value="THYMUS-SPECIFIC SERINE PROTEASE"/>
    <property type="match status" value="1"/>
</dbReference>
<sequence length="498" mass="56581">MERFLIQWLLLLAVISHTSCFQTEISYKIREYVREHQYLVYARHDPIEEYTLEQPLDHFEPSQKTLKQRYWVNANYWRKEDGPVFLYIGGEAEISGAAIDYGNIVALAEQYSGLLFAVEHRYYGLSTFEDYLETENLKYLSSQQALADLAEFCVFAQKTYKLTDQNQWVAYGGSYPGNLAAWFRLKYPHLVKAAVASSAPVQAKTDFQDYKNVAAASFASPLVGGSMQCQKNIMEAFAYVNQLIAQKDFTTLERDFLSCNDISQPNDTWLFVENIGNFLDGIVQYNSQAPAGFSIAYVCQTMTNASLTPYQSLGYLIRYYLDHLRLPCVNNNYTAYLEIFKNTTQDPTGSSMIRQWIYQTCTQFGYYQTCEKNTSCIYSKVPHDLEYDLDICFEAYDIPAQDVYERVAFTNAYYGGKTPKGSKIVFVNGSIDPWHALSVLTNQSASEVAIFIPGTSHCANMLPDSPDDPPALCEARKQVAALIGEWLEASRSSLDISH</sequence>
<evidence type="ECO:0000256" key="1">
    <source>
        <dbReference type="ARBA" id="ARBA00011079"/>
    </source>
</evidence>
<evidence type="ECO:0000256" key="5">
    <source>
        <dbReference type="ARBA" id="ARBA00023180"/>
    </source>
</evidence>
<dbReference type="EMBL" id="LSMT01000288">
    <property type="protein sequence ID" value="PFX21167.1"/>
    <property type="molecule type" value="Genomic_DNA"/>
</dbReference>
<accession>A0A2B4RXV5</accession>
<dbReference type="GO" id="GO:0008239">
    <property type="term" value="F:dipeptidyl-peptidase activity"/>
    <property type="evidence" value="ECO:0007669"/>
    <property type="project" value="TreeGrafter"/>
</dbReference>
<dbReference type="InterPro" id="IPR029058">
    <property type="entry name" value="AB_hydrolase_fold"/>
</dbReference>
<keyword evidence="8" id="KW-1185">Reference proteome</keyword>
<evidence type="ECO:0000313" key="8">
    <source>
        <dbReference type="Proteomes" id="UP000225706"/>
    </source>
</evidence>
<evidence type="ECO:0000256" key="2">
    <source>
        <dbReference type="ARBA" id="ARBA00022670"/>
    </source>
</evidence>
<dbReference type="GO" id="GO:0070008">
    <property type="term" value="F:serine-type exopeptidase activity"/>
    <property type="evidence" value="ECO:0007669"/>
    <property type="project" value="InterPro"/>
</dbReference>
<keyword evidence="3 6" id="KW-0732">Signal</keyword>